<dbReference type="PRINTS" id="PR00862">
    <property type="entry name" value="PROLIGOPTASE"/>
</dbReference>
<protein>
    <recommendedName>
        <fullName evidence="2">prolyl oligopeptidase</fullName>
        <ecNumber evidence="2">3.4.21.26</ecNumber>
    </recommendedName>
</protein>
<evidence type="ECO:0000256" key="5">
    <source>
        <dbReference type="ARBA" id="ARBA00022825"/>
    </source>
</evidence>
<dbReference type="Gene3D" id="2.130.10.120">
    <property type="entry name" value="Prolyl oligopeptidase, N-terminal domain"/>
    <property type="match status" value="1"/>
</dbReference>
<dbReference type="Gene3D" id="3.40.50.1820">
    <property type="entry name" value="alpha/beta hydrolase"/>
    <property type="match status" value="1"/>
</dbReference>
<dbReference type="InterPro" id="IPR002470">
    <property type="entry name" value="Peptidase_S9A"/>
</dbReference>
<dbReference type="InterPro" id="IPR029058">
    <property type="entry name" value="AB_hydrolase_fold"/>
</dbReference>
<comment type="catalytic activity">
    <reaction evidence="1">
        <text>Hydrolysis of Pro-|-Xaa &gt;&gt; Ala-|-Xaa in oligopeptides.</text>
        <dbReference type="EC" id="3.4.21.26"/>
    </reaction>
</comment>
<evidence type="ECO:0000259" key="7">
    <source>
        <dbReference type="Pfam" id="PF00326"/>
    </source>
</evidence>
<sequence length="724" mass="77850">MSWSLALTRLCGVFALGSAALLAHAADKGAPPTAVKPVTDRYGDLRVTDPYRWLEAGRDPAVKRWSAAQDHRTRGYLDHLPARQPMADWLMKQAAAGSSAYYDLHAAGGQLFALYNQPPRQQPMLAVMGQDADPAKARVVLDPNTLNPTGRTAIDWYVPSPTGKLVAVSMSENGSEDGSLHVIDVASGKTVDAVIPNVQYPTGGGSVAWRDDGSGFWYTRYPGADEPAERQHFHEQVWFHRIGDDPAKDVYVLGKDFPRVAEIALDARPGAPAVVVSVANGDGGEFAHYLIQQDGSTRQLTRFEDKIVAVAMGPDALYLISRQGAPRGKLLKLGLDDPTLAKAVTLVPESDAALEPGGEFGAANITLTKHALYLREIAGGPSRVAVYGLDGTPRGRVPLPEVATVDEVEPMDDGSLLVAVKTYLEPPRFVRIDEASGQSRPTALSQTSPVRFDDVEVVREFATSKDGTRVPLNIVRKKGVKLDGRHPLLLNGYGGYNVSLVPRFLGAATRLWLDAGGVYVIANLRGGGEFGETWHTQGALTNKQNVFDDFAASAQYLVDQGYTAPARMAAIGGSNGGLLMGASFTQHPELFRAVVSTVGLYDMLRVELDPNGAFNVTEFGSVKNPEQLKALYGYSPYHHVRAGAKYPAILMATGETDGRVNPMHSRKMVARLQAATGSARPVLLSINAHAGHGMGSSLSIRTNQTADIYAFLFDQLGMKYPAAQ</sequence>
<reference evidence="9 10" key="1">
    <citation type="submission" date="2024-09" db="EMBL/GenBank/DDBJ databases">
        <title>Novel species of the genus Pelomonas and Roseateles isolated from streams.</title>
        <authorList>
            <person name="Lu H."/>
        </authorList>
    </citation>
    <scope>NUCLEOTIDE SEQUENCE [LARGE SCALE GENOMIC DNA]</scope>
    <source>
        <strain evidence="9 10">BYS96W</strain>
    </source>
</reference>
<dbReference type="PANTHER" id="PTHR42881:SF2">
    <property type="entry name" value="PROLYL ENDOPEPTIDASE"/>
    <property type="match status" value="1"/>
</dbReference>
<keyword evidence="10" id="KW-1185">Reference proteome</keyword>
<dbReference type="InterPro" id="IPR023302">
    <property type="entry name" value="Pept_S9A_N"/>
</dbReference>
<keyword evidence="6" id="KW-0732">Signal</keyword>
<dbReference type="EC" id="3.4.21.26" evidence="2"/>
<dbReference type="SUPFAM" id="SSF50993">
    <property type="entry name" value="Peptidase/esterase 'gauge' domain"/>
    <property type="match status" value="1"/>
</dbReference>
<evidence type="ECO:0000313" key="9">
    <source>
        <dbReference type="EMBL" id="MFG6457576.1"/>
    </source>
</evidence>
<feature type="domain" description="Peptidase S9A N-terminal" evidence="8">
    <location>
        <begin position="37"/>
        <end position="442"/>
    </location>
</feature>
<dbReference type="PANTHER" id="PTHR42881">
    <property type="entry name" value="PROLYL ENDOPEPTIDASE"/>
    <property type="match status" value="1"/>
</dbReference>
<proteinExistence type="predicted"/>
<accession>A0ABW7G6N3</accession>
<organism evidence="9 10">
    <name type="scientific">Pelomonas nitida</name>
    <dbReference type="NCBI Taxonomy" id="3299027"/>
    <lineage>
        <taxon>Bacteria</taxon>
        <taxon>Pseudomonadati</taxon>
        <taxon>Pseudomonadota</taxon>
        <taxon>Betaproteobacteria</taxon>
        <taxon>Burkholderiales</taxon>
        <taxon>Sphaerotilaceae</taxon>
        <taxon>Roseateles</taxon>
    </lineage>
</organism>
<dbReference type="Pfam" id="PF00326">
    <property type="entry name" value="Peptidase_S9"/>
    <property type="match status" value="1"/>
</dbReference>
<evidence type="ECO:0000256" key="6">
    <source>
        <dbReference type="SAM" id="SignalP"/>
    </source>
</evidence>
<feature type="domain" description="Peptidase S9 prolyl oligopeptidase catalytic" evidence="7">
    <location>
        <begin position="511"/>
        <end position="718"/>
    </location>
</feature>
<gene>
    <name evidence="9" type="ORF">ACG00X_12110</name>
</gene>
<feature type="signal peptide" evidence="6">
    <location>
        <begin position="1"/>
        <end position="25"/>
    </location>
</feature>
<evidence type="ECO:0000256" key="2">
    <source>
        <dbReference type="ARBA" id="ARBA00011897"/>
    </source>
</evidence>
<feature type="chain" id="PRO_5047463826" description="prolyl oligopeptidase" evidence="6">
    <location>
        <begin position="26"/>
        <end position="724"/>
    </location>
</feature>
<evidence type="ECO:0000313" key="10">
    <source>
        <dbReference type="Proteomes" id="UP001606305"/>
    </source>
</evidence>
<keyword evidence="4" id="KW-0378">Hydrolase</keyword>
<dbReference type="InterPro" id="IPR001375">
    <property type="entry name" value="Peptidase_S9_cat"/>
</dbReference>
<dbReference type="SUPFAM" id="SSF53474">
    <property type="entry name" value="alpha/beta-Hydrolases"/>
    <property type="match status" value="1"/>
</dbReference>
<keyword evidence="5" id="KW-0720">Serine protease</keyword>
<dbReference type="InterPro" id="IPR051167">
    <property type="entry name" value="Prolyl_oligopep/macrocyclase"/>
</dbReference>
<dbReference type="Proteomes" id="UP001606305">
    <property type="component" value="Unassembled WGS sequence"/>
</dbReference>
<evidence type="ECO:0000256" key="1">
    <source>
        <dbReference type="ARBA" id="ARBA00001070"/>
    </source>
</evidence>
<evidence type="ECO:0000256" key="3">
    <source>
        <dbReference type="ARBA" id="ARBA00022670"/>
    </source>
</evidence>
<comment type="caution">
    <text evidence="9">The sequence shown here is derived from an EMBL/GenBank/DDBJ whole genome shotgun (WGS) entry which is preliminary data.</text>
</comment>
<evidence type="ECO:0000259" key="8">
    <source>
        <dbReference type="Pfam" id="PF02897"/>
    </source>
</evidence>
<keyword evidence="3" id="KW-0645">Protease</keyword>
<dbReference type="EMBL" id="JBIGIA010000008">
    <property type="protein sequence ID" value="MFG6457576.1"/>
    <property type="molecule type" value="Genomic_DNA"/>
</dbReference>
<dbReference type="RefSeq" id="WP_394488435.1">
    <property type="nucleotide sequence ID" value="NZ_JBIGIA010000008.1"/>
</dbReference>
<name>A0ABW7G6N3_9BURK</name>
<dbReference type="Pfam" id="PF02897">
    <property type="entry name" value="Peptidase_S9_N"/>
    <property type="match status" value="1"/>
</dbReference>
<evidence type="ECO:0000256" key="4">
    <source>
        <dbReference type="ARBA" id="ARBA00022801"/>
    </source>
</evidence>